<dbReference type="Pfam" id="PF01590">
    <property type="entry name" value="GAF"/>
    <property type="match status" value="1"/>
</dbReference>
<dbReference type="SUPFAM" id="SSF55781">
    <property type="entry name" value="GAF domain-like"/>
    <property type="match status" value="1"/>
</dbReference>
<dbReference type="InterPro" id="IPR029016">
    <property type="entry name" value="GAF-like_dom_sf"/>
</dbReference>
<comment type="caution">
    <text evidence="2">The sequence shown here is derived from an EMBL/GenBank/DDBJ whole genome shotgun (WGS) entry which is preliminary data.</text>
</comment>
<dbReference type="InterPro" id="IPR037522">
    <property type="entry name" value="HD_GYP_dom"/>
</dbReference>
<dbReference type="Gene3D" id="3.30.450.40">
    <property type="match status" value="1"/>
</dbReference>
<dbReference type="InterPro" id="IPR003607">
    <property type="entry name" value="HD/PDEase_dom"/>
</dbReference>
<dbReference type="PROSITE" id="PS51832">
    <property type="entry name" value="HD_GYP"/>
    <property type="match status" value="1"/>
</dbReference>
<dbReference type="EMBL" id="PKTG01000064">
    <property type="protein sequence ID" value="PLX18394.1"/>
    <property type="molecule type" value="Genomic_DNA"/>
</dbReference>
<dbReference type="SMART" id="SM00471">
    <property type="entry name" value="HDc"/>
    <property type="match status" value="1"/>
</dbReference>
<feature type="domain" description="HD-GYP" evidence="1">
    <location>
        <begin position="182"/>
        <end position="401"/>
    </location>
</feature>
<proteinExistence type="predicted"/>
<dbReference type="AlphaFoldDB" id="A0A2N5ZID6"/>
<name>A0A2N5ZID6_MUIH1</name>
<reference evidence="2 3" key="1">
    <citation type="submission" date="2017-11" db="EMBL/GenBank/DDBJ databases">
        <title>Genome-resolved metagenomics identifies genetic mobility, metabolic interactions, and unexpected diversity in perchlorate-reducing communities.</title>
        <authorList>
            <person name="Barnum T.P."/>
            <person name="Figueroa I.A."/>
            <person name="Carlstrom C.I."/>
            <person name="Lucas L.N."/>
            <person name="Engelbrektson A.L."/>
            <person name="Coates J.D."/>
        </authorList>
    </citation>
    <scope>NUCLEOTIDE SEQUENCE [LARGE SCALE GENOMIC DNA]</scope>
    <source>
        <strain evidence="2">BM706</strain>
    </source>
</reference>
<dbReference type="CDD" id="cd00077">
    <property type="entry name" value="HDc"/>
    <property type="match status" value="1"/>
</dbReference>
<evidence type="ECO:0000313" key="2">
    <source>
        <dbReference type="EMBL" id="PLX18394.1"/>
    </source>
</evidence>
<dbReference type="GO" id="GO:0016787">
    <property type="term" value="F:hydrolase activity"/>
    <property type="evidence" value="ECO:0007669"/>
    <property type="project" value="UniProtKB-KW"/>
</dbReference>
<dbReference type="SMART" id="SM00065">
    <property type="entry name" value="GAF"/>
    <property type="match status" value="1"/>
</dbReference>
<dbReference type="PANTHER" id="PTHR43155:SF2">
    <property type="entry name" value="CYCLIC DI-GMP PHOSPHODIESTERASE PA4108"/>
    <property type="match status" value="1"/>
</dbReference>
<gene>
    <name evidence="2" type="ORF">C0601_05075</name>
</gene>
<evidence type="ECO:0000313" key="3">
    <source>
        <dbReference type="Proteomes" id="UP000234857"/>
    </source>
</evidence>
<dbReference type="SUPFAM" id="SSF109604">
    <property type="entry name" value="HD-domain/PDEase-like"/>
    <property type="match status" value="1"/>
</dbReference>
<dbReference type="InterPro" id="IPR003018">
    <property type="entry name" value="GAF"/>
</dbReference>
<evidence type="ECO:0000259" key="1">
    <source>
        <dbReference type="PROSITE" id="PS51832"/>
    </source>
</evidence>
<organism evidence="2 3">
    <name type="scientific">Muiribacterium halophilum</name>
    <dbReference type="NCBI Taxonomy" id="2053465"/>
    <lineage>
        <taxon>Bacteria</taxon>
        <taxon>Candidatus Muiribacteriota</taxon>
        <taxon>Candidatus Muiribacteriia</taxon>
        <taxon>Candidatus Muiribacteriales</taxon>
        <taxon>Candidatus Muiribacteriaceae</taxon>
        <taxon>Candidatus Muiribacterium</taxon>
    </lineage>
</organism>
<protein>
    <submittedName>
        <fullName evidence="2">Metal-dependent phosphohydrolase</fullName>
    </submittedName>
</protein>
<accession>A0A2N5ZID6</accession>
<sequence length="401" mass="45645">MSKELNTFKKILAIVEELGHIKDIDTLLERILREARHLTNADAGSIFLVENGMLKFSYVQNDTLFKDDTSTRYFYSDQKLPIDQKSIAGYVACTGKILIIDDAYDLPKDLPFTFNTSFDKSANYKTVSIMTAPMKTSADKIVGVLQIINSLDDKGTPTKFTEEHHAYVDLFSNNAAVAIERAQLTRELILRMLKMSELRDPKETGAHVNRVGAYTAEIYAKWAEKKGHDPEEIKKTKDIVRLASMLHDVGKVAISDLILKKPARLTDDEFEIMKYHTIYGAKLFNDPRSELDKLSAEIALNHHEKWDGTGYPGKITDINDEEVDMATGKRGEEIPFFGRICAISDVYDALISKRVYKDAWSEEEVLEHLKSQAGSHFDPELIEVFFEIYDTIKAIRNKFRD</sequence>
<dbReference type="Gene3D" id="1.10.3210.10">
    <property type="entry name" value="Hypothetical protein af1432"/>
    <property type="match status" value="1"/>
</dbReference>
<keyword evidence="2" id="KW-0378">Hydrolase</keyword>
<dbReference type="InterPro" id="IPR006674">
    <property type="entry name" value="HD_domain"/>
</dbReference>
<dbReference type="Pfam" id="PF01966">
    <property type="entry name" value="HD"/>
    <property type="match status" value="1"/>
</dbReference>
<dbReference type="Proteomes" id="UP000234857">
    <property type="component" value="Unassembled WGS sequence"/>
</dbReference>
<dbReference type="PANTHER" id="PTHR43155">
    <property type="entry name" value="CYCLIC DI-GMP PHOSPHODIESTERASE PA4108-RELATED"/>
    <property type="match status" value="1"/>
</dbReference>